<proteinExistence type="predicted"/>
<dbReference type="PANTHER" id="PTHR33973:SF4">
    <property type="entry name" value="OS07G0153300 PROTEIN"/>
    <property type="match status" value="1"/>
</dbReference>
<evidence type="ECO:0000313" key="2">
    <source>
        <dbReference type="Proteomes" id="UP000640052"/>
    </source>
</evidence>
<organism evidence="1 2">
    <name type="scientific">Acrocarpospora phusangensis</name>
    <dbReference type="NCBI Taxonomy" id="1070424"/>
    <lineage>
        <taxon>Bacteria</taxon>
        <taxon>Bacillati</taxon>
        <taxon>Actinomycetota</taxon>
        <taxon>Actinomycetes</taxon>
        <taxon>Streptosporangiales</taxon>
        <taxon>Streptosporangiaceae</taxon>
        <taxon>Acrocarpospora</taxon>
    </lineage>
</organism>
<sequence length="208" mass="23331">MTALYACRITHVRTSPFRNVFSYPGYLWLVDLDHLPPGNPLARFDPGARADVDAFLAGHGVTAGRILMLAGARTLGYVFNPLTLYWCDTGHVIAEVHNTYGGRHRYLVRPDARGRAEAVKQLYVSPFHPVDGHYRMRLPEPGERLDLTVTLHRPEGRPFTATVRGERVPVNLRNLLRASPLLVGARIRRRGIGLYLRGLPVIPREKGP</sequence>
<keyword evidence="2" id="KW-1185">Reference proteome</keyword>
<comment type="caution">
    <text evidence="1">The sequence shown here is derived from an EMBL/GenBank/DDBJ whole genome shotgun (WGS) entry which is preliminary data.</text>
</comment>
<dbReference type="Pfam" id="PF07103">
    <property type="entry name" value="DUF1365"/>
    <property type="match status" value="1"/>
</dbReference>
<accession>A0A919UQG4</accession>
<dbReference type="PANTHER" id="PTHR33973">
    <property type="entry name" value="OS07G0153300 PROTEIN"/>
    <property type="match status" value="1"/>
</dbReference>
<dbReference type="Proteomes" id="UP000640052">
    <property type="component" value="Unassembled WGS sequence"/>
</dbReference>
<dbReference type="InterPro" id="IPR010775">
    <property type="entry name" value="DUF1365"/>
</dbReference>
<dbReference type="RefSeq" id="WP_239161900.1">
    <property type="nucleotide sequence ID" value="NZ_BOOA01000039.1"/>
</dbReference>
<dbReference type="EMBL" id="BOOA01000039">
    <property type="protein sequence ID" value="GIH26388.1"/>
    <property type="molecule type" value="Genomic_DNA"/>
</dbReference>
<gene>
    <name evidence="1" type="ORF">Aph01nite_46980</name>
</gene>
<protein>
    <submittedName>
        <fullName evidence="1">DUF1365 domain-containing protein</fullName>
    </submittedName>
</protein>
<name>A0A919UQG4_9ACTN</name>
<evidence type="ECO:0000313" key="1">
    <source>
        <dbReference type="EMBL" id="GIH26388.1"/>
    </source>
</evidence>
<reference evidence="1" key="1">
    <citation type="submission" date="2021-01" db="EMBL/GenBank/DDBJ databases">
        <title>Whole genome shotgun sequence of Acrocarpospora phusangensis NBRC 108782.</title>
        <authorList>
            <person name="Komaki H."/>
            <person name="Tamura T."/>
        </authorList>
    </citation>
    <scope>NUCLEOTIDE SEQUENCE</scope>
    <source>
        <strain evidence="1">NBRC 108782</strain>
    </source>
</reference>
<dbReference type="AlphaFoldDB" id="A0A919UQG4"/>